<dbReference type="Gene3D" id="1.20.1050.10">
    <property type="match status" value="1"/>
</dbReference>
<dbReference type="InterPro" id="IPR050983">
    <property type="entry name" value="GST_Omega/HSP26"/>
</dbReference>
<dbReference type="AlphaFoldDB" id="E6ZR20"/>
<dbReference type="HOGENOM" id="CLU_066075_0_0_1"/>
<dbReference type="VEuPathDB" id="FungiDB:sr15596"/>
<gene>
    <name evidence="3" type="ORF">sr15596</name>
</gene>
<dbReference type="Pfam" id="PF13417">
    <property type="entry name" value="GST_N_3"/>
    <property type="match status" value="1"/>
</dbReference>
<dbReference type="Proteomes" id="UP000008867">
    <property type="component" value="Chromosome 17"/>
</dbReference>
<accession>E6ZR20</accession>
<dbReference type="PROSITE" id="PS50405">
    <property type="entry name" value="GST_CTER"/>
    <property type="match status" value="1"/>
</dbReference>
<dbReference type="Gene3D" id="3.40.30.10">
    <property type="entry name" value="Glutaredoxin"/>
    <property type="match status" value="1"/>
</dbReference>
<keyword evidence="4" id="KW-1185">Reference proteome</keyword>
<proteinExistence type="predicted"/>
<dbReference type="EMBL" id="FQ311438">
    <property type="protein sequence ID" value="CBQ69677.1"/>
    <property type="molecule type" value="Genomic_DNA"/>
</dbReference>
<dbReference type="OrthoDB" id="202840at2759"/>
<dbReference type="SUPFAM" id="SSF47616">
    <property type="entry name" value="GST C-terminal domain-like"/>
    <property type="match status" value="1"/>
</dbReference>
<organism evidence="3 4">
    <name type="scientific">Sporisorium reilianum (strain SRZ2)</name>
    <name type="common">Maize head smut fungus</name>
    <dbReference type="NCBI Taxonomy" id="999809"/>
    <lineage>
        <taxon>Eukaryota</taxon>
        <taxon>Fungi</taxon>
        <taxon>Dikarya</taxon>
        <taxon>Basidiomycota</taxon>
        <taxon>Ustilaginomycotina</taxon>
        <taxon>Ustilaginomycetes</taxon>
        <taxon>Ustilaginales</taxon>
        <taxon>Ustilaginaceae</taxon>
        <taxon>Sporisorium</taxon>
    </lineage>
</organism>
<reference evidence="3 4" key="1">
    <citation type="journal article" date="2010" name="Science">
        <title>Pathogenicity determinants in smut fungi revealed by genome comparison.</title>
        <authorList>
            <person name="Schirawski J."/>
            <person name="Mannhaupt G."/>
            <person name="Muench K."/>
            <person name="Brefort T."/>
            <person name="Schipper K."/>
            <person name="Doehlemann G."/>
            <person name="Di Stasio M."/>
            <person name="Roessel N."/>
            <person name="Mendoza-Mendoza A."/>
            <person name="Pester D."/>
            <person name="Mueller O."/>
            <person name="Winterberg B."/>
            <person name="Meyer E."/>
            <person name="Ghareeb H."/>
            <person name="Wollenberg T."/>
            <person name="Muensterkoetter M."/>
            <person name="Wong P."/>
            <person name="Walter M."/>
            <person name="Stukenbrock E."/>
            <person name="Gueldener U."/>
            <person name="Kahmann R."/>
        </authorList>
    </citation>
    <scope>NUCLEOTIDE SEQUENCE [LARGE SCALE GENOMIC DNA]</scope>
    <source>
        <strain evidence="4">SRZ2</strain>
    </source>
</reference>
<evidence type="ECO:0000313" key="3">
    <source>
        <dbReference type="EMBL" id="CBQ69677.1"/>
    </source>
</evidence>
<evidence type="ECO:0000313" key="4">
    <source>
        <dbReference type="Proteomes" id="UP000008867"/>
    </source>
</evidence>
<dbReference type="eggNOG" id="KOG0406">
    <property type="taxonomic scope" value="Eukaryota"/>
</dbReference>
<dbReference type="SFLD" id="SFLDS00019">
    <property type="entry name" value="Glutathione_Transferase_(cytos"/>
    <property type="match status" value="1"/>
</dbReference>
<sequence>MTMVEGGKVVLYTAKVCPYAARAELALALAGIAHDKYEVDLLNKPSWYAERINRASKVPVLVSTSEGREFKLPESLVIVEYIADLSPNIFTSSNPQHRATSRYIVERYAQLVQPQYVATALRRDASALPALKSALVAFNDLLKEHDTEGKGAFIQGEDRFGYADLNIAPFVARILSASRNACLPDAQGRRIDEEVEEGVEGLERVKAWWDAVQTVKVWGEVWDEGQYLAPLKKRLAEMHAQNDGAK</sequence>
<dbReference type="PROSITE" id="PS50404">
    <property type="entry name" value="GST_NTER"/>
    <property type="match status" value="1"/>
</dbReference>
<dbReference type="GO" id="GO:0005737">
    <property type="term" value="C:cytoplasm"/>
    <property type="evidence" value="ECO:0007669"/>
    <property type="project" value="TreeGrafter"/>
</dbReference>
<protein>
    <recommendedName>
        <fullName evidence="5">Glutathione S-transferase</fullName>
    </recommendedName>
</protein>
<dbReference type="InterPro" id="IPR036282">
    <property type="entry name" value="Glutathione-S-Trfase_C_sf"/>
</dbReference>
<feature type="domain" description="GST N-terminal" evidence="1">
    <location>
        <begin position="7"/>
        <end position="90"/>
    </location>
</feature>
<evidence type="ECO:0008006" key="5">
    <source>
        <dbReference type="Google" id="ProtNLM"/>
    </source>
</evidence>
<dbReference type="InterPro" id="IPR004045">
    <property type="entry name" value="Glutathione_S-Trfase_N"/>
</dbReference>
<name>E6ZR20_SPORE</name>
<dbReference type="SUPFAM" id="SSF52833">
    <property type="entry name" value="Thioredoxin-like"/>
    <property type="match status" value="1"/>
</dbReference>
<evidence type="ECO:0000259" key="1">
    <source>
        <dbReference type="PROSITE" id="PS50404"/>
    </source>
</evidence>
<dbReference type="InterPro" id="IPR010987">
    <property type="entry name" value="Glutathione-S-Trfase_C-like"/>
</dbReference>
<feature type="domain" description="GST C-terminal" evidence="2">
    <location>
        <begin position="94"/>
        <end position="231"/>
    </location>
</feature>
<dbReference type="InterPro" id="IPR040079">
    <property type="entry name" value="Glutathione_S-Trfase"/>
</dbReference>
<dbReference type="InterPro" id="IPR036249">
    <property type="entry name" value="Thioredoxin-like_sf"/>
</dbReference>
<evidence type="ECO:0000259" key="2">
    <source>
        <dbReference type="PROSITE" id="PS50405"/>
    </source>
</evidence>
<dbReference type="SFLD" id="SFLDG00358">
    <property type="entry name" value="Main_(cytGST)"/>
    <property type="match status" value="1"/>
</dbReference>
<dbReference type="PANTHER" id="PTHR43968">
    <property type="match status" value="1"/>
</dbReference>
<dbReference type="PANTHER" id="PTHR43968:SF6">
    <property type="entry name" value="GLUTATHIONE S-TRANSFERASE OMEGA"/>
    <property type="match status" value="1"/>
</dbReference>